<comment type="caution">
    <text evidence="2">The sequence shown here is derived from an EMBL/GenBank/DDBJ whole genome shotgun (WGS) entry which is preliminary data.</text>
</comment>
<keyword evidence="2" id="KW-0255">Endonuclease</keyword>
<dbReference type="InterPro" id="IPR012296">
    <property type="entry name" value="Nuclease_put_TT1808"/>
</dbReference>
<sequence length="191" mass="21292">MTEALAMPPNYRVGPWTIDEVAVMPEDGMRHELVEGKLVTSPVPPPPHQNAGHRLIRILEAAAPIEFEGSPETNIRIGPDMFIPDVMVARSASLCEPGSLYVYPKDVILVGETLSPGNSKYERVWKSQRYAEGGIPFYMEIELPTMPRVTVYELRGTEYVRIADARAGEILKLSEPFEVSFDPSDLVGPRR</sequence>
<dbReference type="Gene3D" id="3.90.1570.10">
    <property type="entry name" value="tt1808, chain A"/>
    <property type="match status" value="1"/>
</dbReference>
<name>A0A543CS64_9ACTN</name>
<dbReference type="AlphaFoldDB" id="A0A543CS64"/>
<keyword evidence="2" id="KW-0540">Nuclease</keyword>
<feature type="domain" description="Putative restriction endonuclease" evidence="1">
    <location>
        <begin position="20"/>
        <end position="178"/>
    </location>
</feature>
<dbReference type="OrthoDB" id="5524117at2"/>
<gene>
    <name evidence="2" type="ORF">FB559_5541</name>
</gene>
<accession>A0A543CS64</accession>
<dbReference type="EMBL" id="VFOZ01000001">
    <property type="protein sequence ID" value="TQL99840.1"/>
    <property type="molecule type" value="Genomic_DNA"/>
</dbReference>
<dbReference type="SUPFAM" id="SSF52980">
    <property type="entry name" value="Restriction endonuclease-like"/>
    <property type="match status" value="1"/>
</dbReference>
<evidence type="ECO:0000259" key="1">
    <source>
        <dbReference type="Pfam" id="PF05685"/>
    </source>
</evidence>
<keyword evidence="2" id="KW-0378">Hydrolase</keyword>
<dbReference type="InterPro" id="IPR008538">
    <property type="entry name" value="Uma2"/>
</dbReference>
<keyword evidence="3" id="KW-1185">Reference proteome</keyword>
<reference evidence="2 3" key="1">
    <citation type="submission" date="2019-06" db="EMBL/GenBank/DDBJ databases">
        <title>Sequencing the genomes of 1000 actinobacteria strains.</title>
        <authorList>
            <person name="Klenk H.-P."/>
        </authorList>
    </citation>
    <scope>NUCLEOTIDE SEQUENCE [LARGE SCALE GENOMIC DNA]</scope>
    <source>
        <strain evidence="2 3">DSM 102200</strain>
    </source>
</reference>
<protein>
    <submittedName>
        <fullName evidence="2">Putative restriction endonuclease</fullName>
    </submittedName>
</protein>
<dbReference type="PANTHER" id="PTHR35400">
    <property type="entry name" value="SLR1083 PROTEIN"/>
    <property type="match status" value="1"/>
</dbReference>
<dbReference type="Proteomes" id="UP000316096">
    <property type="component" value="Unassembled WGS sequence"/>
</dbReference>
<proteinExistence type="predicted"/>
<dbReference type="Pfam" id="PF05685">
    <property type="entry name" value="Uma2"/>
    <property type="match status" value="1"/>
</dbReference>
<dbReference type="PANTHER" id="PTHR35400:SF3">
    <property type="entry name" value="SLL1072 PROTEIN"/>
    <property type="match status" value="1"/>
</dbReference>
<dbReference type="CDD" id="cd06260">
    <property type="entry name" value="DUF820-like"/>
    <property type="match status" value="1"/>
</dbReference>
<evidence type="ECO:0000313" key="3">
    <source>
        <dbReference type="Proteomes" id="UP000316096"/>
    </source>
</evidence>
<dbReference type="RefSeq" id="WP_141958938.1">
    <property type="nucleotide sequence ID" value="NZ_VFOZ01000001.1"/>
</dbReference>
<organism evidence="2 3">
    <name type="scientific">Actinoallomurus bryophytorum</name>
    <dbReference type="NCBI Taxonomy" id="1490222"/>
    <lineage>
        <taxon>Bacteria</taxon>
        <taxon>Bacillati</taxon>
        <taxon>Actinomycetota</taxon>
        <taxon>Actinomycetes</taxon>
        <taxon>Streptosporangiales</taxon>
        <taxon>Thermomonosporaceae</taxon>
        <taxon>Actinoallomurus</taxon>
    </lineage>
</organism>
<dbReference type="InterPro" id="IPR011335">
    <property type="entry name" value="Restrct_endonuc-II-like"/>
</dbReference>
<dbReference type="GO" id="GO:0004519">
    <property type="term" value="F:endonuclease activity"/>
    <property type="evidence" value="ECO:0007669"/>
    <property type="project" value="UniProtKB-KW"/>
</dbReference>
<evidence type="ECO:0000313" key="2">
    <source>
        <dbReference type="EMBL" id="TQL99840.1"/>
    </source>
</evidence>